<evidence type="ECO:0000313" key="7">
    <source>
        <dbReference type="Proteomes" id="UP000422822"/>
    </source>
</evidence>
<keyword evidence="3 5" id="KW-1133">Transmembrane helix</keyword>
<gene>
    <name evidence="6" type="ORF">EDL80_01240</name>
</gene>
<dbReference type="Proteomes" id="UP000422822">
    <property type="component" value="Chromosome"/>
</dbReference>
<evidence type="ECO:0000256" key="4">
    <source>
        <dbReference type="ARBA" id="ARBA00023136"/>
    </source>
</evidence>
<evidence type="ECO:0000256" key="1">
    <source>
        <dbReference type="ARBA" id="ARBA00004141"/>
    </source>
</evidence>
<comment type="subcellular location">
    <subcellularLocation>
        <location evidence="1">Membrane</location>
        <topology evidence="1">Multi-pass membrane protein</topology>
    </subcellularLocation>
</comment>
<keyword evidence="2 5" id="KW-0812">Transmembrane</keyword>
<keyword evidence="4 5" id="KW-0472">Membrane</keyword>
<organism evidence="6 7">
    <name type="scientific">Ehrlichia ruminantium</name>
    <name type="common">heartwater rickettsia</name>
    <name type="synonym">Cowdria ruminantium</name>
    <dbReference type="NCBI Taxonomy" id="779"/>
    <lineage>
        <taxon>Bacteria</taxon>
        <taxon>Pseudomonadati</taxon>
        <taxon>Pseudomonadota</taxon>
        <taxon>Alphaproteobacteria</taxon>
        <taxon>Rickettsiales</taxon>
        <taxon>Anaplasmataceae</taxon>
        <taxon>Ehrlichia</taxon>
    </lineage>
</organism>
<keyword evidence="7" id="KW-1185">Reference proteome</keyword>
<evidence type="ECO:0000256" key="5">
    <source>
        <dbReference type="SAM" id="Phobius"/>
    </source>
</evidence>
<dbReference type="InterPro" id="IPR023380">
    <property type="entry name" value="DsbB-like_sf"/>
</dbReference>
<reference evidence="6 7" key="1">
    <citation type="submission" date="2018-10" db="EMBL/GenBank/DDBJ databases">
        <title>Propagation and draft genome sequences of three atypical Erhlichia ruminantium isolates.</title>
        <authorList>
            <person name="Liebenberg J."/>
            <person name="Steyn H."/>
            <person name="Josemans A."/>
            <person name="Zweygarth E."/>
        </authorList>
    </citation>
    <scope>NUCLEOTIDE SEQUENCE [LARGE SCALE GENOMIC DNA]</scope>
    <source>
        <strain evidence="6 7">Omatjenne</strain>
    </source>
</reference>
<dbReference type="Gene3D" id="1.20.1550.10">
    <property type="entry name" value="DsbB-like"/>
    <property type="match status" value="1"/>
</dbReference>
<evidence type="ECO:0000256" key="3">
    <source>
        <dbReference type="ARBA" id="ARBA00022989"/>
    </source>
</evidence>
<dbReference type="InterPro" id="IPR003752">
    <property type="entry name" value="DiS_bond_form_DsbB/BdbC"/>
</dbReference>
<accession>A0AAE6Q9X4</accession>
<dbReference type="RefSeq" id="WP_158406395.1">
    <property type="nucleotide sequence ID" value="NZ_CP033454.1"/>
</dbReference>
<dbReference type="SUPFAM" id="SSF158442">
    <property type="entry name" value="DsbB-like"/>
    <property type="match status" value="1"/>
</dbReference>
<dbReference type="GO" id="GO:0015035">
    <property type="term" value="F:protein-disulfide reductase activity"/>
    <property type="evidence" value="ECO:0007669"/>
    <property type="project" value="InterPro"/>
</dbReference>
<dbReference type="GO" id="GO:0006457">
    <property type="term" value="P:protein folding"/>
    <property type="evidence" value="ECO:0007669"/>
    <property type="project" value="InterPro"/>
</dbReference>
<evidence type="ECO:0000313" key="6">
    <source>
        <dbReference type="EMBL" id="QGR03225.1"/>
    </source>
</evidence>
<feature type="transmembrane region" description="Helical" evidence="5">
    <location>
        <begin position="62"/>
        <end position="83"/>
    </location>
</feature>
<proteinExistence type="predicted"/>
<dbReference type="EMBL" id="CP033455">
    <property type="protein sequence ID" value="QGR03225.1"/>
    <property type="molecule type" value="Genomic_DNA"/>
</dbReference>
<evidence type="ECO:0000256" key="2">
    <source>
        <dbReference type="ARBA" id="ARBA00022692"/>
    </source>
</evidence>
<dbReference type="Pfam" id="PF02600">
    <property type="entry name" value="DsbB"/>
    <property type="match status" value="1"/>
</dbReference>
<name>A0AAE6Q9X4_EHRRU</name>
<dbReference type="AlphaFoldDB" id="A0AAE6Q9X4"/>
<protein>
    <submittedName>
        <fullName evidence="6">Disulfide bond formation protein B</fullName>
    </submittedName>
</protein>
<feature type="transmembrane region" description="Helical" evidence="5">
    <location>
        <begin position="39"/>
        <end position="57"/>
    </location>
</feature>
<sequence length="159" mass="18119">MKIMNNYSIILLFIASVIALSVAYVSQYLFLMLPCKLCIYERVPYFITIGLFLIHLLKPSKVIFFCMCLCYVCNVLISGYHVALEHSWVSDIFGCTDSIESGTFDDIKNALLNKSITVSCNHPSFLFMGLSMAACNFIYCLLCLVLSIHLFFKQYVKDK</sequence>
<feature type="transmembrane region" description="Helical" evidence="5">
    <location>
        <begin position="125"/>
        <end position="152"/>
    </location>
</feature>
<dbReference type="GO" id="GO:0016020">
    <property type="term" value="C:membrane"/>
    <property type="evidence" value="ECO:0007669"/>
    <property type="project" value="UniProtKB-SubCell"/>
</dbReference>